<reference evidence="4 5" key="1">
    <citation type="submission" date="2015-01" db="EMBL/GenBank/DDBJ databases">
        <title>Paenibacillus swuensis/DY6/whole genome sequencing.</title>
        <authorList>
            <person name="Kim M.K."/>
            <person name="Srinivasan S."/>
            <person name="Lee J.-J."/>
        </authorList>
    </citation>
    <scope>NUCLEOTIDE SEQUENCE [LARGE SCALE GENOMIC DNA]</scope>
    <source>
        <strain evidence="4 5">DY6</strain>
    </source>
</reference>
<feature type="region of interest" description="Disordered" evidence="2">
    <location>
        <begin position="1"/>
        <end position="21"/>
    </location>
</feature>
<protein>
    <recommendedName>
        <fullName evidence="3">Flagellar hook-length control protein-like C-terminal domain-containing protein</fullName>
    </recommendedName>
</protein>
<sequence length="463" mass="51039">MEMMIATTTAANPPVATNTRSGVENNQDFAAALNEMSMETVTAEMKADSDQTLSIKETLKALVMANSIPAGAIAEPVLIVDQESMKSELMKLASKLMGLLDELSEEEQASLLQNNELQAWMHQANELLLQLFQVMPQPQADSTQSSETTWTEGRILELLSTATLPKDTVDGIAQLMKSQTDPSVKSLQAFQQVLTQLHKLVTEHTGKSEHADLEKSASAREGLITVESSQKPAILVQAIGSKQMLTQQTAAIIQQMQREQGIVPDPVIAVDSQESERVNTNFSNLLQTGESLKPSAGVESSAKPEQLTMTSRQFVEQMSQFMFKNMKITQMAGLTEAQITMNPEHLGKVDVKISLQNGQLMAQFIANSTAGKEMLENQMNQLRQALQAQGLQVEKLEVTQSENAQTTMFQDQRQQHTFKEQHSNNQSRSNRNADDMAEDFTATIEDATTVRKLAYGNEFNVTA</sequence>
<dbReference type="InterPro" id="IPR021136">
    <property type="entry name" value="Flagellar_hook_control-like_C"/>
</dbReference>
<dbReference type="KEGG" id="pswu:SY83_16045"/>
<keyword evidence="5" id="KW-1185">Reference proteome</keyword>
<dbReference type="Gene3D" id="3.30.750.140">
    <property type="match status" value="1"/>
</dbReference>
<proteinExistence type="predicted"/>
<dbReference type="Pfam" id="PF02120">
    <property type="entry name" value="Flg_hook"/>
    <property type="match status" value="1"/>
</dbReference>
<keyword evidence="1" id="KW-0175">Coiled coil</keyword>
<evidence type="ECO:0000256" key="2">
    <source>
        <dbReference type="SAM" id="MobiDB-lite"/>
    </source>
</evidence>
<evidence type="ECO:0000313" key="5">
    <source>
        <dbReference type="Proteomes" id="UP000076927"/>
    </source>
</evidence>
<dbReference type="AlphaFoldDB" id="A0A172TKN9"/>
<organism evidence="4 5">
    <name type="scientific">Paenibacillus swuensis</name>
    <dbReference type="NCBI Taxonomy" id="1178515"/>
    <lineage>
        <taxon>Bacteria</taxon>
        <taxon>Bacillati</taxon>
        <taxon>Bacillota</taxon>
        <taxon>Bacilli</taxon>
        <taxon>Bacillales</taxon>
        <taxon>Paenibacillaceae</taxon>
        <taxon>Paenibacillus</taxon>
    </lineage>
</organism>
<feature type="domain" description="Flagellar hook-length control protein-like C-terminal" evidence="3">
    <location>
        <begin position="332"/>
        <end position="405"/>
    </location>
</feature>
<dbReference type="OrthoDB" id="2380967at2"/>
<evidence type="ECO:0000256" key="1">
    <source>
        <dbReference type="SAM" id="Coils"/>
    </source>
</evidence>
<feature type="compositionally biased region" description="Basic and acidic residues" evidence="2">
    <location>
        <begin position="413"/>
        <end position="422"/>
    </location>
</feature>
<dbReference type="PATRIC" id="fig|1178515.4.peg.3226"/>
<accession>A0A172TKN9</accession>
<feature type="coiled-coil region" evidence="1">
    <location>
        <begin position="365"/>
        <end position="399"/>
    </location>
</feature>
<dbReference type="CDD" id="cd17470">
    <property type="entry name" value="T3SS_Flik_C"/>
    <property type="match status" value="1"/>
</dbReference>
<evidence type="ECO:0000313" key="4">
    <source>
        <dbReference type="EMBL" id="ANE47542.1"/>
    </source>
</evidence>
<evidence type="ECO:0000259" key="3">
    <source>
        <dbReference type="Pfam" id="PF02120"/>
    </source>
</evidence>
<feature type="region of interest" description="Disordered" evidence="2">
    <location>
        <begin position="404"/>
        <end position="433"/>
    </location>
</feature>
<feature type="compositionally biased region" description="Low complexity" evidence="2">
    <location>
        <begin position="1"/>
        <end position="19"/>
    </location>
</feature>
<dbReference type="RefSeq" id="WP_068608339.1">
    <property type="nucleotide sequence ID" value="NZ_CP011388.1"/>
</dbReference>
<dbReference type="InterPro" id="IPR038610">
    <property type="entry name" value="FliK-like_C_sf"/>
</dbReference>
<gene>
    <name evidence="4" type="ORF">SY83_16045</name>
</gene>
<dbReference type="Proteomes" id="UP000076927">
    <property type="component" value="Chromosome"/>
</dbReference>
<dbReference type="STRING" id="1178515.SY83_16045"/>
<name>A0A172TKN9_9BACL</name>
<dbReference type="EMBL" id="CP011388">
    <property type="protein sequence ID" value="ANE47542.1"/>
    <property type="molecule type" value="Genomic_DNA"/>
</dbReference>